<evidence type="ECO:0000313" key="4">
    <source>
        <dbReference type="Proteomes" id="UP000586918"/>
    </source>
</evidence>
<dbReference type="AlphaFoldDB" id="A0A848DIU6"/>
<sequence>MNIVDVATAPARRAPIPDGPTVRPLLGADNGTPVGVLHVTLPAGGRLPEHDHGPSHVVLVPLQGQVQLHHDGNDHDLGPGSVTHIGIGERVSLDNPGPDPAELIVVAAPPDFAAALSA</sequence>
<feature type="region of interest" description="Disordered" evidence="1">
    <location>
        <begin position="1"/>
        <end position="27"/>
    </location>
</feature>
<dbReference type="RefSeq" id="WP_169413077.1">
    <property type="nucleotide sequence ID" value="NZ_JAAXKZ010000037.1"/>
</dbReference>
<dbReference type="Gene3D" id="2.60.120.10">
    <property type="entry name" value="Jelly Rolls"/>
    <property type="match status" value="1"/>
</dbReference>
<keyword evidence="4" id="KW-1185">Reference proteome</keyword>
<protein>
    <submittedName>
        <fullName evidence="3">Cupin domain-containing protein</fullName>
    </submittedName>
</protein>
<evidence type="ECO:0000259" key="2">
    <source>
        <dbReference type="Pfam" id="PF07883"/>
    </source>
</evidence>
<gene>
    <name evidence="3" type="ORF">HF519_12485</name>
</gene>
<dbReference type="Proteomes" id="UP000586918">
    <property type="component" value="Unassembled WGS sequence"/>
</dbReference>
<feature type="domain" description="Cupin type-2" evidence="2">
    <location>
        <begin position="38"/>
        <end position="106"/>
    </location>
</feature>
<dbReference type="SUPFAM" id="SSF51182">
    <property type="entry name" value="RmlC-like cupins"/>
    <property type="match status" value="1"/>
</dbReference>
<accession>A0A848DIU6</accession>
<comment type="caution">
    <text evidence="3">The sequence shown here is derived from an EMBL/GenBank/DDBJ whole genome shotgun (WGS) entry which is preliminary data.</text>
</comment>
<evidence type="ECO:0000313" key="3">
    <source>
        <dbReference type="EMBL" id="NMH92374.1"/>
    </source>
</evidence>
<dbReference type="InterPro" id="IPR013096">
    <property type="entry name" value="Cupin_2"/>
</dbReference>
<dbReference type="Pfam" id="PF07883">
    <property type="entry name" value="Cupin_2"/>
    <property type="match status" value="1"/>
</dbReference>
<dbReference type="InterPro" id="IPR014710">
    <property type="entry name" value="RmlC-like_jellyroll"/>
</dbReference>
<name>A0A848DIU6_9PSEU</name>
<dbReference type="InterPro" id="IPR011051">
    <property type="entry name" value="RmlC_Cupin_sf"/>
</dbReference>
<evidence type="ECO:0000256" key="1">
    <source>
        <dbReference type="SAM" id="MobiDB-lite"/>
    </source>
</evidence>
<dbReference type="EMBL" id="JAAXKZ010000037">
    <property type="protein sequence ID" value="NMH92374.1"/>
    <property type="molecule type" value="Genomic_DNA"/>
</dbReference>
<proteinExistence type="predicted"/>
<reference evidence="3 4" key="1">
    <citation type="submission" date="2020-04" db="EMBL/GenBank/DDBJ databases">
        <authorList>
            <person name="Klaysubun C."/>
            <person name="Duangmal K."/>
            <person name="Lipun K."/>
        </authorList>
    </citation>
    <scope>NUCLEOTIDE SEQUENCE [LARGE SCALE GENOMIC DNA]</scope>
    <source>
        <strain evidence="3 4">DSM 45300</strain>
    </source>
</reference>
<organism evidence="3 4">
    <name type="scientific">Pseudonocardia bannensis</name>
    <dbReference type="NCBI Taxonomy" id="630973"/>
    <lineage>
        <taxon>Bacteria</taxon>
        <taxon>Bacillati</taxon>
        <taxon>Actinomycetota</taxon>
        <taxon>Actinomycetes</taxon>
        <taxon>Pseudonocardiales</taxon>
        <taxon>Pseudonocardiaceae</taxon>
        <taxon>Pseudonocardia</taxon>
    </lineage>
</organism>